<organism evidence="1 2">
    <name type="scientific">Coniosporium apollinis (strain CBS 100218)</name>
    <name type="common">Rock-inhabiting black yeast</name>
    <dbReference type="NCBI Taxonomy" id="1168221"/>
    <lineage>
        <taxon>Eukaryota</taxon>
        <taxon>Fungi</taxon>
        <taxon>Dikarya</taxon>
        <taxon>Ascomycota</taxon>
        <taxon>Pezizomycotina</taxon>
        <taxon>Dothideomycetes</taxon>
        <taxon>Dothideomycetes incertae sedis</taxon>
        <taxon>Coniosporium</taxon>
    </lineage>
</organism>
<proteinExistence type="predicted"/>
<dbReference type="GeneID" id="19906250"/>
<sequence length="163" mass="18557">MPFFQKLQNDLQAEIKLNKEQREIITALVFRHLIEHLPPNPYKNRTSATDRWLAFWEDAVRNEYDHPTDLTTDPPTDHPLKGLVNEKVFPKLPAPLVDPTTGLPITRGSTEESVTRDSKGAIDEIGEKAQMYRWGKELFGILSKNIHALEAKGKEGYKVGSDH</sequence>
<name>R7Z6D8_CONA1</name>
<gene>
    <name evidence="1" type="ORF">W97_08939</name>
</gene>
<evidence type="ECO:0000313" key="1">
    <source>
        <dbReference type="EMBL" id="EON69658.1"/>
    </source>
</evidence>
<keyword evidence="2" id="KW-1185">Reference proteome</keyword>
<reference evidence="2" key="1">
    <citation type="submission" date="2012-06" db="EMBL/GenBank/DDBJ databases">
        <title>The genome sequence of Coniosporium apollinis CBS 100218.</title>
        <authorList>
            <consortium name="The Broad Institute Genome Sequencing Platform"/>
            <person name="Cuomo C."/>
            <person name="Gorbushina A."/>
            <person name="Noack S."/>
            <person name="Walker B."/>
            <person name="Young S.K."/>
            <person name="Zeng Q."/>
            <person name="Gargeya S."/>
            <person name="Fitzgerald M."/>
            <person name="Haas B."/>
            <person name="Abouelleil A."/>
            <person name="Alvarado L."/>
            <person name="Arachchi H.M."/>
            <person name="Berlin A.M."/>
            <person name="Chapman S.B."/>
            <person name="Goldberg J."/>
            <person name="Griggs A."/>
            <person name="Gujja S."/>
            <person name="Hansen M."/>
            <person name="Howarth C."/>
            <person name="Imamovic A."/>
            <person name="Larimer J."/>
            <person name="McCowan C."/>
            <person name="Montmayeur A."/>
            <person name="Murphy C."/>
            <person name="Neiman D."/>
            <person name="Pearson M."/>
            <person name="Priest M."/>
            <person name="Roberts A."/>
            <person name="Saif S."/>
            <person name="Shea T."/>
            <person name="Sisk P."/>
            <person name="Sykes S."/>
            <person name="Wortman J."/>
            <person name="Nusbaum C."/>
            <person name="Birren B."/>
        </authorList>
    </citation>
    <scope>NUCLEOTIDE SEQUENCE [LARGE SCALE GENOMIC DNA]</scope>
    <source>
        <strain evidence="2">CBS 100218</strain>
    </source>
</reference>
<evidence type="ECO:0000313" key="2">
    <source>
        <dbReference type="Proteomes" id="UP000016924"/>
    </source>
</evidence>
<dbReference type="HOGENOM" id="CLU_1626948_0_0_1"/>
<dbReference type="EMBL" id="JH767621">
    <property type="protein sequence ID" value="EON69658.1"/>
    <property type="molecule type" value="Genomic_DNA"/>
</dbReference>
<protein>
    <submittedName>
        <fullName evidence="1">Uncharacterized protein</fullName>
    </submittedName>
</protein>
<accession>R7Z6D8</accession>
<dbReference type="Proteomes" id="UP000016924">
    <property type="component" value="Unassembled WGS sequence"/>
</dbReference>
<dbReference type="OrthoDB" id="4142077at2759"/>
<dbReference type="AlphaFoldDB" id="R7Z6D8"/>
<dbReference type="RefSeq" id="XP_007784975.1">
    <property type="nucleotide sequence ID" value="XM_007786785.1"/>
</dbReference>